<dbReference type="Pfam" id="PF13517">
    <property type="entry name" value="FG-GAP_3"/>
    <property type="match status" value="2"/>
</dbReference>
<keyword evidence="4" id="KW-1185">Reference proteome</keyword>
<evidence type="ECO:0008006" key="5">
    <source>
        <dbReference type="Google" id="ProtNLM"/>
    </source>
</evidence>
<accession>A0A6C2U7V3</accession>
<reference evidence="3 4" key="1">
    <citation type="submission" date="2019-04" db="EMBL/GenBank/DDBJ databases">
        <authorList>
            <person name="Van Vliet M D."/>
        </authorList>
    </citation>
    <scope>NUCLEOTIDE SEQUENCE [LARGE SCALE GENOMIC DNA]</scope>
    <source>
        <strain evidence="3 4">F1</strain>
    </source>
</reference>
<evidence type="ECO:0000256" key="1">
    <source>
        <dbReference type="ARBA" id="ARBA00022729"/>
    </source>
</evidence>
<evidence type="ECO:0000313" key="3">
    <source>
        <dbReference type="EMBL" id="VGO15486.1"/>
    </source>
</evidence>
<protein>
    <recommendedName>
        <fullName evidence="5">ASPIC/UnbV domain-containing protein</fullName>
    </recommendedName>
</protein>
<dbReference type="Gene3D" id="2.130.10.130">
    <property type="entry name" value="Integrin alpha, N-terminal"/>
    <property type="match status" value="1"/>
</dbReference>
<name>A0A6C2U7V3_PONDE</name>
<dbReference type="EMBL" id="CAAHFG010000002">
    <property type="protein sequence ID" value="VGO15486.1"/>
    <property type="molecule type" value="Genomic_DNA"/>
</dbReference>
<dbReference type="PANTHER" id="PTHR46580">
    <property type="entry name" value="SENSOR KINASE-RELATED"/>
    <property type="match status" value="1"/>
</dbReference>
<dbReference type="Pfam" id="PF01839">
    <property type="entry name" value="FG-GAP"/>
    <property type="match status" value="1"/>
</dbReference>
<dbReference type="Proteomes" id="UP000366872">
    <property type="component" value="Unassembled WGS sequence"/>
</dbReference>
<feature type="signal peptide" evidence="2">
    <location>
        <begin position="1"/>
        <end position="24"/>
    </location>
</feature>
<evidence type="ECO:0000313" key="4">
    <source>
        <dbReference type="Proteomes" id="UP000366872"/>
    </source>
</evidence>
<organism evidence="3 4">
    <name type="scientific">Pontiella desulfatans</name>
    <dbReference type="NCBI Taxonomy" id="2750659"/>
    <lineage>
        <taxon>Bacteria</taxon>
        <taxon>Pseudomonadati</taxon>
        <taxon>Kiritimatiellota</taxon>
        <taxon>Kiritimatiellia</taxon>
        <taxon>Kiritimatiellales</taxon>
        <taxon>Pontiellaceae</taxon>
        <taxon>Pontiella</taxon>
    </lineage>
</organism>
<dbReference type="AlphaFoldDB" id="A0A6C2U7V3"/>
<dbReference type="InterPro" id="IPR028994">
    <property type="entry name" value="Integrin_alpha_N"/>
</dbReference>
<dbReference type="RefSeq" id="WP_136081044.1">
    <property type="nucleotide sequence ID" value="NZ_CAAHFG010000002.1"/>
</dbReference>
<dbReference type="PANTHER" id="PTHR46580:SF4">
    <property type="entry name" value="ATP_GTP-BINDING PROTEIN"/>
    <property type="match status" value="1"/>
</dbReference>
<dbReference type="InterPro" id="IPR013517">
    <property type="entry name" value="FG-GAP"/>
</dbReference>
<gene>
    <name evidence="3" type="ORF">PDESU_04069</name>
</gene>
<sequence>MILSKPRNLLCGVATLVLAGAAQAVINPALQPDVYFQKYDNIVVLEIGAIDPAAAKLSCSVVKAIKGDYQSGTTIDIVFAGALAGQVAERANDGSLAKGDRFPVFAGKPSRRKSNRQIRMYADEFLVGEVQTENLFQIGISEEVETDSEGNKVNTLAGIFCGMTSELIKMLEDMAADRDYYPRKAYVKFLPDLLVDELPKSVEGVAMYDLNGDGMEDLVACSPAGDRIYFQVEPMKFSNVTEKLGITSASVSCSVADVDCDGLADLMLGTTIYKGKFDKTYTLEKTDWLKAEGDGFKSASFVELNGDGLPDVVASFAGTGLRAFLNSGKGSFASAELALPSEGNGYFVPGDWNGDSRTDLFYSHANGFLMEQGTDGTFKPAAHNIEFSFRTGVDEYGQTGAGVFMPTYLPNSMDLVVPIEKDWLIISNEEGVLTDITVWGNEISEGSDYHLATVAADLNVDGYMDIYTVCDQQKENRYIINRGYGSYMHAKVHVDEKPLFKGPAHGSGGRSLAVGDINDDGAPDILIGNEKGQLFLIVNDTLSMRQPGELLTKDEKRLLNVRLCSVRVLGPKGVVGAKVRLLDANGAVVARKDLGGNVATGCSSPDTVCFAVRTPGNYKLNVEYADGHKRELDVDLTTEKRVSIVAERGDSEDAGW</sequence>
<keyword evidence="1 2" id="KW-0732">Signal</keyword>
<feature type="chain" id="PRO_5025687794" description="ASPIC/UnbV domain-containing protein" evidence="2">
    <location>
        <begin position="25"/>
        <end position="656"/>
    </location>
</feature>
<dbReference type="SUPFAM" id="SSF69318">
    <property type="entry name" value="Integrin alpha N-terminal domain"/>
    <property type="match status" value="1"/>
</dbReference>
<proteinExistence type="predicted"/>
<evidence type="ECO:0000256" key="2">
    <source>
        <dbReference type="SAM" id="SignalP"/>
    </source>
</evidence>